<feature type="region of interest" description="Disordered" evidence="1">
    <location>
        <begin position="1"/>
        <end position="24"/>
    </location>
</feature>
<sequence>MQRTTLTQAPVLTTTGLPHTPKLGPSRMIIAAEDTRGLLVEPTHNGRGSLGADGKEPAWFLRGLKPVRIPLEPPPPPPHGLFEMNTAFQSWRGTLFKLRGATRPGIPYDSNWRKWVWHALEDPAQPVLPIPSIRSRKSGDENICLYFHWPGYSLGMTYKFQAYCSRDGQNLVITRASLLYKVFSQLEDFCGRRILDDDSQEAARHYNQQAARGSRSWQVAPMSPQAQKEGRITPDCLWFIGVRYCFDNIFMVELMFAEQNMPPRFGRPYYSQKFVGTNTGSTVPKQLDYADEKDRSDAEMEDLSPAP</sequence>
<keyword evidence="3" id="KW-1185">Reference proteome</keyword>
<protein>
    <submittedName>
        <fullName evidence="2">Uncharacterized protein</fullName>
    </submittedName>
</protein>
<evidence type="ECO:0000313" key="3">
    <source>
        <dbReference type="Proteomes" id="UP000076727"/>
    </source>
</evidence>
<gene>
    <name evidence="2" type="ORF">DAEQUDRAFT_808184</name>
</gene>
<evidence type="ECO:0000256" key="1">
    <source>
        <dbReference type="SAM" id="MobiDB-lite"/>
    </source>
</evidence>
<feature type="compositionally biased region" description="Low complexity" evidence="1">
    <location>
        <begin position="1"/>
        <end position="15"/>
    </location>
</feature>
<feature type="compositionally biased region" description="Basic and acidic residues" evidence="1">
    <location>
        <begin position="288"/>
        <end position="298"/>
    </location>
</feature>
<dbReference type="EMBL" id="KV429036">
    <property type="protein sequence ID" value="KZT73511.1"/>
    <property type="molecule type" value="Genomic_DNA"/>
</dbReference>
<organism evidence="2 3">
    <name type="scientific">Daedalea quercina L-15889</name>
    <dbReference type="NCBI Taxonomy" id="1314783"/>
    <lineage>
        <taxon>Eukaryota</taxon>
        <taxon>Fungi</taxon>
        <taxon>Dikarya</taxon>
        <taxon>Basidiomycota</taxon>
        <taxon>Agaricomycotina</taxon>
        <taxon>Agaricomycetes</taxon>
        <taxon>Polyporales</taxon>
        <taxon>Fomitopsis</taxon>
    </lineage>
</organism>
<accession>A0A165TJ02</accession>
<dbReference type="AlphaFoldDB" id="A0A165TJ02"/>
<reference evidence="2 3" key="1">
    <citation type="journal article" date="2016" name="Mol. Biol. Evol.">
        <title>Comparative Genomics of Early-Diverging Mushroom-Forming Fungi Provides Insights into the Origins of Lignocellulose Decay Capabilities.</title>
        <authorList>
            <person name="Nagy L.G."/>
            <person name="Riley R."/>
            <person name="Tritt A."/>
            <person name="Adam C."/>
            <person name="Daum C."/>
            <person name="Floudas D."/>
            <person name="Sun H."/>
            <person name="Yadav J.S."/>
            <person name="Pangilinan J."/>
            <person name="Larsson K.H."/>
            <person name="Matsuura K."/>
            <person name="Barry K."/>
            <person name="Labutti K."/>
            <person name="Kuo R."/>
            <person name="Ohm R.A."/>
            <person name="Bhattacharya S.S."/>
            <person name="Shirouzu T."/>
            <person name="Yoshinaga Y."/>
            <person name="Martin F.M."/>
            <person name="Grigoriev I.V."/>
            <person name="Hibbett D.S."/>
        </authorList>
    </citation>
    <scope>NUCLEOTIDE SEQUENCE [LARGE SCALE GENOMIC DNA]</scope>
    <source>
        <strain evidence="2 3">L-15889</strain>
    </source>
</reference>
<evidence type="ECO:0000313" key="2">
    <source>
        <dbReference type="EMBL" id="KZT73511.1"/>
    </source>
</evidence>
<feature type="region of interest" description="Disordered" evidence="1">
    <location>
        <begin position="278"/>
        <end position="307"/>
    </location>
</feature>
<proteinExistence type="predicted"/>
<dbReference type="Proteomes" id="UP000076727">
    <property type="component" value="Unassembled WGS sequence"/>
</dbReference>
<dbReference type="OrthoDB" id="2802200at2759"/>
<name>A0A165TJ02_9APHY</name>